<dbReference type="SUPFAM" id="SSF48452">
    <property type="entry name" value="TPR-like"/>
    <property type="match status" value="1"/>
</dbReference>
<gene>
    <name evidence="8" type="ORF">CTEN210_05741</name>
</gene>
<comment type="catalytic activity">
    <reaction evidence="1 5">
        <text>[protein]-peptidylproline (omega=180) = [protein]-peptidylproline (omega=0)</text>
        <dbReference type="Rhea" id="RHEA:16237"/>
        <dbReference type="Rhea" id="RHEA-COMP:10747"/>
        <dbReference type="Rhea" id="RHEA-COMP:10748"/>
        <dbReference type="ChEBI" id="CHEBI:83833"/>
        <dbReference type="ChEBI" id="CHEBI:83834"/>
        <dbReference type="EC" id="5.2.1.8"/>
    </reaction>
</comment>
<dbReference type="PROSITE" id="PS00170">
    <property type="entry name" value="CSA_PPIASE_1"/>
    <property type="match status" value="1"/>
</dbReference>
<comment type="caution">
    <text evidence="8">The sequence shown here is derived from an EMBL/GenBank/DDBJ whole genome shotgun (WGS) entry which is preliminary data.</text>
</comment>
<evidence type="ECO:0000256" key="2">
    <source>
        <dbReference type="ARBA" id="ARBA00013194"/>
    </source>
</evidence>
<feature type="domain" description="PPIase FKBP-type" evidence="6">
    <location>
        <begin position="39"/>
        <end position="128"/>
    </location>
</feature>
<dbReference type="PANTHER" id="PTHR11071:SF552">
    <property type="entry name" value="PEPTIDYL-PROLYL CIS-TRANS ISOMERASE CYP26-1"/>
    <property type="match status" value="1"/>
</dbReference>
<keyword evidence="4 5" id="KW-0413">Isomerase</keyword>
<dbReference type="FunFam" id="3.10.50.40:FF:000006">
    <property type="entry name" value="Peptidyl-prolyl cis-trans isomerase"/>
    <property type="match status" value="1"/>
</dbReference>
<proteinExistence type="predicted"/>
<dbReference type="GO" id="GO:0006457">
    <property type="term" value="P:protein folding"/>
    <property type="evidence" value="ECO:0007669"/>
    <property type="project" value="InterPro"/>
</dbReference>
<accession>A0AAD3H3R4</accession>
<dbReference type="Gene3D" id="2.40.100.10">
    <property type="entry name" value="Cyclophilin-like"/>
    <property type="match status" value="1"/>
</dbReference>
<dbReference type="FunFam" id="2.40.100.10:FF:000022">
    <property type="entry name" value="Peptidyl-prolyl cis-trans isomerase CYP95"/>
    <property type="match status" value="1"/>
</dbReference>
<dbReference type="CDD" id="cd01926">
    <property type="entry name" value="cyclophilin_ABH_like"/>
    <property type="match status" value="1"/>
</dbReference>
<dbReference type="Gene3D" id="3.10.50.40">
    <property type="match status" value="1"/>
</dbReference>
<dbReference type="PROSITE" id="PS50059">
    <property type="entry name" value="FKBP_PPIASE"/>
    <property type="match status" value="1"/>
</dbReference>
<dbReference type="InterPro" id="IPR046357">
    <property type="entry name" value="PPIase_dom_sf"/>
</dbReference>
<dbReference type="Pfam" id="PF00254">
    <property type="entry name" value="FKBP_C"/>
    <property type="match status" value="1"/>
</dbReference>
<dbReference type="Proteomes" id="UP001054902">
    <property type="component" value="Unassembled WGS sequence"/>
</dbReference>
<dbReference type="InterPro" id="IPR002130">
    <property type="entry name" value="Cyclophilin-type_PPIase_dom"/>
</dbReference>
<dbReference type="EC" id="5.2.1.8" evidence="2 5"/>
<dbReference type="PROSITE" id="PS50072">
    <property type="entry name" value="CSA_PPIASE_2"/>
    <property type="match status" value="1"/>
</dbReference>
<keyword evidence="3 5" id="KW-0697">Rotamase</keyword>
<dbReference type="PRINTS" id="PR00153">
    <property type="entry name" value="CSAPPISMRASE"/>
</dbReference>
<organism evidence="8 9">
    <name type="scientific">Chaetoceros tenuissimus</name>
    <dbReference type="NCBI Taxonomy" id="426638"/>
    <lineage>
        <taxon>Eukaryota</taxon>
        <taxon>Sar</taxon>
        <taxon>Stramenopiles</taxon>
        <taxon>Ochrophyta</taxon>
        <taxon>Bacillariophyta</taxon>
        <taxon>Coscinodiscophyceae</taxon>
        <taxon>Chaetocerotophycidae</taxon>
        <taxon>Chaetocerotales</taxon>
        <taxon>Chaetocerotaceae</taxon>
        <taxon>Chaetoceros</taxon>
    </lineage>
</organism>
<protein>
    <recommendedName>
        <fullName evidence="2 5">peptidylprolyl isomerase</fullName>
        <ecNumber evidence="2 5">5.2.1.8</ecNumber>
    </recommendedName>
</protein>
<evidence type="ECO:0000256" key="5">
    <source>
        <dbReference type="PROSITE-ProRule" id="PRU00277"/>
    </source>
</evidence>
<sequence length="486" mass="53110">MADVDTSKAIDVSVAQDGGILKTILKEAPTDALGPPPAGFEVTAHYTGTLASDGSKFDSSVDRGTPFKFTIGQGQVIRGWDEGFASMKCGEKAILTIRSDYGYGDNGSPPKIPGGATLNFEVELLSFKEKEKEKWEMSPAERVEKAKKLKTEGTSLFMEKRFGEAASLYEEAAKFVFDEGEGEFVPDDDKELYTSCYSNAAMCHIKTSNWVEAVKSASVVLGVEGYENNVKALYRRGISKMNTGNLKDAKVDLMAAYKADPKNKDVRQGIAKLKNEIAAAKKKEKGTFGNMFKVSLYDDKKGILVPNANGDNPHVFFDIKQGEEDLGRITMQLYKDITPKTAENFRALCTGEKGEGKSGKPLHFKGCTFHRVIKEFMIQGGDFTRGDGTGGESIYGEKFEDENFTIKHTKSGQLSMANAGPGTNGSQFFITSRDTPHLDNKHVVFGHVVEGMDIVRKIEDTETGANDKPTVDVVIADCGETDYKAE</sequence>
<keyword evidence="9" id="KW-1185">Reference proteome</keyword>
<dbReference type="Pfam" id="PF00160">
    <property type="entry name" value="Pro_isomerase"/>
    <property type="match status" value="1"/>
</dbReference>
<evidence type="ECO:0000259" key="7">
    <source>
        <dbReference type="PROSITE" id="PS50072"/>
    </source>
</evidence>
<dbReference type="GO" id="GO:0005737">
    <property type="term" value="C:cytoplasm"/>
    <property type="evidence" value="ECO:0007669"/>
    <property type="project" value="TreeGrafter"/>
</dbReference>
<name>A0AAD3H3R4_9STRA</name>
<reference evidence="8 9" key="1">
    <citation type="journal article" date="2021" name="Sci. Rep.">
        <title>The genome of the diatom Chaetoceros tenuissimus carries an ancient integrated fragment of an extant virus.</title>
        <authorList>
            <person name="Hongo Y."/>
            <person name="Kimura K."/>
            <person name="Takaki Y."/>
            <person name="Yoshida Y."/>
            <person name="Baba S."/>
            <person name="Kobayashi G."/>
            <person name="Nagasaki K."/>
            <person name="Hano T."/>
            <person name="Tomaru Y."/>
        </authorList>
    </citation>
    <scope>NUCLEOTIDE SEQUENCE [LARGE SCALE GENOMIC DNA]</scope>
    <source>
        <strain evidence="8 9">NIES-3715</strain>
    </source>
</reference>
<dbReference type="InterPro" id="IPR020892">
    <property type="entry name" value="Cyclophilin-type_PPIase_CS"/>
</dbReference>
<evidence type="ECO:0000259" key="6">
    <source>
        <dbReference type="PROSITE" id="PS50059"/>
    </source>
</evidence>
<dbReference type="Gene3D" id="1.25.40.10">
    <property type="entry name" value="Tetratricopeptide repeat domain"/>
    <property type="match status" value="1"/>
</dbReference>
<dbReference type="InterPro" id="IPR011990">
    <property type="entry name" value="TPR-like_helical_dom_sf"/>
</dbReference>
<dbReference type="AlphaFoldDB" id="A0AAD3H3R4"/>
<evidence type="ECO:0000256" key="1">
    <source>
        <dbReference type="ARBA" id="ARBA00000971"/>
    </source>
</evidence>
<dbReference type="FunFam" id="1.25.40.10:FF:000052">
    <property type="entry name" value="Aryl-hydrocarbon-interacting protein-like 1"/>
    <property type="match status" value="1"/>
</dbReference>
<dbReference type="EMBL" id="BLLK01000038">
    <property type="protein sequence ID" value="GFH49265.1"/>
    <property type="molecule type" value="Genomic_DNA"/>
</dbReference>
<dbReference type="SUPFAM" id="SSF54534">
    <property type="entry name" value="FKBP-like"/>
    <property type="match status" value="1"/>
</dbReference>
<dbReference type="SUPFAM" id="SSF50891">
    <property type="entry name" value="Cyclophilin-like"/>
    <property type="match status" value="1"/>
</dbReference>
<evidence type="ECO:0000313" key="8">
    <source>
        <dbReference type="EMBL" id="GFH49265.1"/>
    </source>
</evidence>
<dbReference type="GO" id="GO:0003755">
    <property type="term" value="F:peptidyl-prolyl cis-trans isomerase activity"/>
    <property type="evidence" value="ECO:0007669"/>
    <property type="project" value="UniProtKB-KW"/>
</dbReference>
<evidence type="ECO:0000256" key="4">
    <source>
        <dbReference type="ARBA" id="ARBA00023235"/>
    </source>
</evidence>
<dbReference type="GO" id="GO:0016018">
    <property type="term" value="F:cyclosporin A binding"/>
    <property type="evidence" value="ECO:0007669"/>
    <property type="project" value="TreeGrafter"/>
</dbReference>
<evidence type="ECO:0000256" key="3">
    <source>
        <dbReference type="ARBA" id="ARBA00023110"/>
    </source>
</evidence>
<dbReference type="InterPro" id="IPR029000">
    <property type="entry name" value="Cyclophilin-like_dom_sf"/>
</dbReference>
<feature type="domain" description="PPIase cyclophilin-type" evidence="7">
    <location>
        <begin position="316"/>
        <end position="480"/>
    </location>
</feature>
<evidence type="ECO:0000313" key="9">
    <source>
        <dbReference type="Proteomes" id="UP001054902"/>
    </source>
</evidence>
<dbReference type="InterPro" id="IPR001179">
    <property type="entry name" value="PPIase_FKBP_dom"/>
</dbReference>
<dbReference type="PANTHER" id="PTHR11071">
    <property type="entry name" value="PEPTIDYL-PROLYL CIS-TRANS ISOMERASE"/>
    <property type="match status" value="1"/>
</dbReference>